<proteinExistence type="inferred from homology"/>
<sequence length="509" mass="56732">MSNPLPSVPSSGTAAELENKSNRVAQSEETEEADYSVIEAALQPERVLQLGILGLTTHLAYEKYYKMDIEHMDIMNMALIALVSIGVGAYSSFKASRGNIALLPDFNVVYLIFLPTMLSLLFEQRHAAANIALILNYMQISPFYGLPMQMIFIAFHAMDLSVEEKYTYLAAVPINYAISSVLSRISQLKSLDNVDCNIFSILLTNVLYLNESTSLPFRVLKKTLTAFILVVSINYLISMLLRPMSNSIAKSMILFGVFLCGFPYAVKRLLVIDGLDPLVWLINYIANSKLRQTILLIWLCSLIILIPNVLIFKSSFTLNTSRKVWHFLILLLISQPFQMDSEFVKISLAGTIVLFLCVEYLRYLKLEPFGEFLDSRLRSFADYRDEKGPLIISYIYLIIGIATPLLIDDSPFGLISLGVGDSLASIIGGKWGKTGWPGTGKTMEGTAAFFIGTSIMSLIFKQYLGYFKEISISSLIFVCALSGILEGNSVMNDNILIPAFMLIAERILS</sequence>
<dbReference type="Proteomes" id="UP000019375">
    <property type="component" value="Unassembled WGS sequence"/>
</dbReference>
<dbReference type="GO" id="GO:0004168">
    <property type="term" value="F:dolichol kinase activity"/>
    <property type="evidence" value="ECO:0007669"/>
    <property type="project" value="UniProtKB-EC"/>
</dbReference>
<dbReference type="PANTHER" id="PTHR13205:SF15">
    <property type="entry name" value="DOLICHOL KINASE"/>
    <property type="match status" value="1"/>
</dbReference>
<feature type="transmembrane region" description="Helical" evidence="11">
    <location>
        <begin position="292"/>
        <end position="312"/>
    </location>
</feature>
<evidence type="ECO:0000256" key="5">
    <source>
        <dbReference type="ARBA" id="ARBA00022692"/>
    </source>
</evidence>
<accession>A0A8J2T731</accession>
<evidence type="ECO:0000256" key="9">
    <source>
        <dbReference type="ARBA" id="ARBA00023136"/>
    </source>
</evidence>
<keyword evidence="13" id="KW-1185">Reference proteome</keyword>
<evidence type="ECO:0000256" key="6">
    <source>
        <dbReference type="ARBA" id="ARBA00022777"/>
    </source>
</evidence>
<evidence type="ECO:0000313" key="12">
    <source>
        <dbReference type="EMBL" id="CDF90084.1"/>
    </source>
</evidence>
<evidence type="ECO:0000313" key="13">
    <source>
        <dbReference type="Proteomes" id="UP000019375"/>
    </source>
</evidence>
<dbReference type="GO" id="GO:0043048">
    <property type="term" value="P:dolichyl monophosphate biosynthetic process"/>
    <property type="evidence" value="ECO:0007669"/>
    <property type="project" value="TreeGrafter"/>
</dbReference>
<feature type="transmembrane region" description="Helical" evidence="11">
    <location>
        <begin position="253"/>
        <end position="272"/>
    </location>
</feature>
<dbReference type="EMBL" id="HG316459">
    <property type="protein sequence ID" value="CDF90084.1"/>
    <property type="molecule type" value="Genomic_DNA"/>
</dbReference>
<dbReference type="InterPro" id="IPR032974">
    <property type="entry name" value="Polypren_kinase"/>
</dbReference>
<feature type="transmembrane region" description="Helical" evidence="11">
    <location>
        <begin position="99"/>
        <end position="122"/>
    </location>
</feature>
<evidence type="ECO:0000256" key="10">
    <source>
        <dbReference type="SAM" id="MobiDB-lite"/>
    </source>
</evidence>
<feature type="compositionally biased region" description="Polar residues" evidence="10">
    <location>
        <begin position="1"/>
        <end position="13"/>
    </location>
</feature>
<feature type="transmembrane region" description="Helical" evidence="11">
    <location>
        <begin position="166"/>
        <end position="182"/>
    </location>
</feature>
<reference evidence="13" key="1">
    <citation type="journal article" date="2013" name="Genome Announc.">
        <title>Genome sequence of the food spoilage yeast Zygosaccharomyces bailii CLIB 213(T).</title>
        <authorList>
            <person name="Galeote V."/>
            <person name="Bigey F."/>
            <person name="Devillers H."/>
            <person name="Neuveglise C."/>
            <person name="Dequin S."/>
        </authorList>
    </citation>
    <scope>NUCLEOTIDE SEQUENCE [LARGE SCALE GENOMIC DNA]</scope>
    <source>
        <strain evidence="13">CLIB 213 / ATCC 58445 / CBS 680 / CCRC 21525 / NBRC 1098 / NCYC 1416 / NRRL Y-2227</strain>
    </source>
</reference>
<dbReference type="OrthoDB" id="377083at2759"/>
<keyword evidence="9 11" id="KW-0472">Membrane</keyword>
<evidence type="ECO:0000256" key="2">
    <source>
        <dbReference type="ARBA" id="ARBA00010794"/>
    </source>
</evidence>
<name>A0A8J2T731_ZYGB2</name>
<protein>
    <recommendedName>
        <fullName evidence="3">dolichol kinase</fullName>
        <ecNumber evidence="3">2.7.1.108</ecNumber>
    </recommendedName>
</protein>
<gene>
    <name evidence="12" type="ORF">BN860_00188g</name>
</gene>
<evidence type="ECO:0000256" key="7">
    <source>
        <dbReference type="ARBA" id="ARBA00022824"/>
    </source>
</evidence>
<evidence type="ECO:0000256" key="8">
    <source>
        <dbReference type="ARBA" id="ARBA00022989"/>
    </source>
</evidence>
<keyword evidence="4" id="KW-0808">Transferase</keyword>
<comment type="subcellular location">
    <subcellularLocation>
        <location evidence="1">Endoplasmic reticulum membrane</location>
        <topology evidence="1">Multi-pass membrane protein</topology>
    </subcellularLocation>
</comment>
<keyword evidence="6" id="KW-0418">Kinase</keyword>
<dbReference type="EC" id="2.7.1.108" evidence="3"/>
<keyword evidence="8 11" id="KW-1133">Transmembrane helix</keyword>
<keyword evidence="5 11" id="KW-0812">Transmembrane</keyword>
<keyword evidence="7" id="KW-0256">Endoplasmic reticulum</keyword>
<feature type="transmembrane region" description="Helical" evidence="11">
    <location>
        <begin position="223"/>
        <end position="241"/>
    </location>
</feature>
<evidence type="ECO:0000256" key="4">
    <source>
        <dbReference type="ARBA" id="ARBA00022679"/>
    </source>
</evidence>
<organism evidence="12 13">
    <name type="scientific">Zygosaccharomyces bailii (strain CLIB 213 / ATCC 58445 / CBS 680 / BCRC 21525 / NBRC 1098 / NCYC 1416 / NRRL Y-2227)</name>
    <dbReference type="NCBI Taxonomy" id="1333698"/>
    <lineage>
        <taxon>Eukaryota</taxon>
        <taxon>Fungi</taxon>
        <taxon>Dikarya</taxon>
        <taxon>Ascomycota</taxon>
        <taxon>Saccharomycotina</taxon>
        <taxon>Saccharomycetes</taxon>
        <taxon>Saccharomycetales</taxon>
        <taxon>Saccharomycetaceae</taxon>
        <taxon>Zygosaccharomyces</taxon>
    </lineage>
</organism>
<evidence type="ECO:0000256" key="3">
    <source>
        <dbReference type="ARBA" id="ARBA00012132"/>
    </source>
</evidence>
<dbReference type="GO" id="GO:0005789">
    <property type="term" value="C:endoplasmic reticulum membrane"/>
    <property type="evidence" value="ECO:0007669"/>
    <property type="project" value="UniProtKB-SubCell"/>
</dbReference>
<feature type="transmembrane region" description="Helical" evidence="11">
    <location>
        <begin position="388"/>
        <end position="407"/>
    </location>
</feature>
<dbReference type="PANTHER" id="PTHR13205">
    <property type="entry name" value="TRANSMEMBRANE PROTEIN 15-RELATED"/>
    <property type="match status" value="1"/>
</dbReference>
<feature type="transmembrane region" description="Helical" evidence="11">
    <location>
        <begin position="443"/>
        <end position="460"/>
    </location>
</feature>
<feature type="transmembrane region" description="Helical" evidence="11">
    <location>
        <begin position="74"/>
        <end position="93"/>
    </location>
</feature>
<feature type="transmembrane region" description="Helical" evidence="11">
    <location>
        <begin position="134"/>
        <end position="154"/>
    </location>
</feature>
<evidence type="ECO:0000256" key="1">
    <source>
        <dbReference type="ARBA" id="ARBA00004477"/>
    </source>
</evidence>
<comment type="similarity">
    <text evidence="2">Belongs to the polyprenol kinase family.</text>
</comment>
<dbReference type="AlphaFoldDB" id="A0A8J2T731"/>
<evidence type="ECO:0000256" key="11">
    <source>
        <dbReference type="SAM" id="Phobius"/>
    </source>
</evidence>
<feature type="region of interest" description="Disordered" evidence="10">
    <location>
        <begin position="1"/>
        <end position="28"/>
    </location>
</feature>